<name>H5TFT0_GORO1</name>
<evidence type="ECO:0000256" key="1">
    <source>
        <dbReference type="SAM" id="Phobius"/>
    </source>
</evidence>
<keyword evidence="1" id="KW-0472">Membrane</keyword>
<organism evidence="2 3">
    <name type="scientific">Gordonia otitidis (strain DSM 44809 / CCUG 52243 / JCM 12355 / NBRC 100426 / IFM 10032)</name>
    <dbReference type="NCBI Taxonomy" id="1108044"/>
    <lineage>
        <taxon>Bacteria</taxon>
        <taxon>Bacillati</taxon>
        <taxon>Actinomycetota</taxon>
        <taxon>Actinomycetes</taxon>
        <taxon>Mycobacteriales</taxon>
        <taxon>Gordoniaceae</taxon>
        <taxon>Gordonia</taxon>
    </lineage>
</organism>
<dbReference type="STRING" id="1108044.GOOTI_005_00160"/>
<dbReference type="AlphaFoldDB" id="H5TFT0"/>
<comment type="caution">
    <text evidence="2">The sequence shown here is derived from an EMBL/GenBank/DDBJ whole genome shotgun (WGS) entry which is preliminary data.</text>
</comment>
<keyword evidence="1" id="KW-1133">Transmembrane helix</keyword>
<keyword evidence="1" id="KW-0812">Transmembrane</keyword>
<reference evidence="2" key="1">
    <citation type="submission" date="2012-02" db="EMBL/GenBank/DDBJ databases">
        <title>Whole genome shotgun sequence of Gordonia otitidis NBRC 100426.</title>
        <authorList>
            <person name="Yoshida I."/>
            <person name="Hosoyama A."/>
            <person name="Tsuchikane K."/>
            <person name="Katsumata H."/>
            <person name="Yamazaki S."/>
            <person name="Fujita N."/>
        </authorList>
    </citation>
    <scope>NUCLEOTIDE SEQUENCE [LARGE SCALE GENOMIC DNA]</scope>
    <source>
        <strain evidence="2">NBRC 100426</strain>
    </source>
</reference>
<keyword evidence="3" id="KW-1185">Reference proteome</keyword>
<gene>
    <name evidence="2" type="ORF">GOOTI_005_00160</name>
</gene>
<dbReference type="EMBL" id="BAFB01000005">
    <property type="protein sequence ID" value="GAB32338.1"/>
    <property type="molecule type" value="Genomic_DNA"/>
</dbReference>
<feature type="transmembrane region" description="Helical" evidence="1">
    <location>
        <begin position="51"/>
        <end position="69"/>
    </location>
</feature>
<proteinExistence type="predicted"/>
<sequence>MEFLASGPFHVTMAPRSSRSDYPHRMQVVSPTTRAAVRAELARIVRRPADTLGVLAFNAVLVLLLWYLVPRSWFFTFTGPEGLPYALAGWMYADVCATNILTPDRDRALAALDDPAALTSLLRAKTLGVWLLVGPACTAIAVAIALTTHTHWRFVTEVIVAVAVVPFGALAMSSLVGIVFPYHQRSLRWRWRNRHRIWQVVVRWIVLLVVPYAAYPVAFGLIVLVPVGLWRLLRRQTWSATLSDGEFALCVSLAVLVTAAIWYFSHRIGVRWVASHRERLREYLLDVDRG</sequence>
<feature type="transmembrane region" description="Helical" evidence="1">
    <location>
        <begin position="201"/>
        <end position="225"/>
    </location>
</feature>
<protein>
    <submittedName>
        <fullName evidence="2">Uncharacterized protein</fullName>
    </submittedName>
</protein>
<feature type="transmembrane region" description="Helical" evidence="1">
    <location>
        <begin position="245"/>
        <end position="264"/>
    </location>
</feature>
<evidence type="ECO:0000313" key="3">
    <source>
        <dbReference type="Proteomes" id="UP000005038"/>
    </source>
</evidence>
<dbReference type="Proteomes" id="UP000005038">
    <property type="component" value="Unassembled WGS sequence"/>
</dbReference>
<accession>H5TFT0</accession>
<feature type="transmembrane region" description="Helical" evidence="1">
    <location>
        <begin position="158"/>
        <end position="180"/>
    </location>
</feature>
<feature type="transmembrane region" description="Helical" evidence="1">
    <location>
        <begin position="127"/>
        <end position="146"/>
    </location>
</feature>
<evidence type="ECO:0000313" key="2">
    <source>
        <dbReference type="EMBL" id="GAB32338.1"/>
    </source>
</evidence>